<evidence type="ECO:0000313" key="2">
    <source>
        <dbReference type="EMBL" id="KZV58628.1"/>
    </source>
</evidence>
<reference evidence="2 3" key="1">
    <citation type="journal article" date="2015" name="Proc. Natl. Acad. Sci. U.S.A.">
        <title>The resurrection genome of Boea hygrometrica: A blueprint for survival of dehydration.</title>
        <authorList>
            <person name="Xiao L."/>
            <person name="Yang G."/>
            <person name="Zhang L."/>
            <person name="Yang X."/>
            <person name="Zhao S."/>
            <person name="Ji Z."/>
            <person name="Zhou Q."/>
            <person name="Hu M."/>
            <person name="Wang Y."/>
            <person name="Chen M."/>
            <person name="Xu Y."/>
            <person name="Jin H."/>
            <person name="Xiao X."/>
            <person name="Hu G."/>
            <person name="Bao F."/>
            <person name="Hu Y."/>
            <person name="Wan P."/>
            <person name="Li L."/>
            <person name="Deng X."/>
            <person name="Kuang T."/>
            <person name="Xiang C."/>
            <person name="Zhu J.K."/>
            <person name="Oliver M.J."/>
            <person name="He Y."/>
        </authorList>
    </citation>
    <scope>NUCLEOTIDE SEQUENCE [LARGE SCALE GENOMIC DNA]</scope>
    <source>
        <strain evidence="3">cv. XS01</strain>
    </source>
</reference>
<proteinExistence type="predicted"/>
<evidence type="ECO:0000256" key="1">
    <source>
        <dbReference type="SAM" id="MobiDB-lite"/>
    </source>
</evidence>
<evidence type="ECO:0000313" key="3">
    <source>
        <dbReference type="Proteomes" id="UP000250235"/>
    </source>
</evidence>
<name>A0A2Z7DFF3_9LAMI</name>
<dbReference type="Proteomes" id="UP000250235">
    <property type="component" value="Unassembled WGS sequence"/>
</dbReference>
<gene>
    <name evidence="2" type="ORF">F511_43418</name>
</gene>
<feature type="region of interest" description="Disordered" evidence="1">
    <location>
        <begin position="1"/>
        <end position="29"/>
    </location>
</feature>
<protein>
    <submittedName>
        <fullName evidence="2">Uncharacterized protein</fullName>
    </submittedName>
</protein>
<sequence>MPPRRGRSRRSTEGSRAPDSDEDVHRVDDVTRRIVSSSSDLEGSNSRIRATQVPLVPSGSVLAAVHAVVMADDFVDSAEGDMRLRSVVELEDFAIFVVSRDISLGRVLR</sequence>
<feature type="compositionally biased region" description="Basic and acidic residues" evidence="1">
    <location>
        <begin position="10"/>
        <end position="29"/>
    </location>
</feature>
<organism evidence="2 3">
    <name type="scientific">Dorcoceras hygrometricum</name>
    <dbReference type="NCBI Taxonomy" id="472368"/>
    <lineage>
        <taxon>Eukaryota</taxon>
        <taxon>Viridiplantae</taxon>
        <taxon>Streptophyta</taxon>
        <taxon>Embryophyta</taxon>
        <taxon>Tracheophyta</taxon>
        <taxon>Spermatophyta</taxon>
        <taxon>Magnoliopsida</taxon>
        <taxon>eudicotyledons</taxon>
        <taxon>Gunneridae</taxon>
        <taxon>Pentapetalae</taxon>
        <taxon>asterids</taxon>
        <taxon>lamiids</taxon>
        <taxon>Lamiales</taxon>
        <taxon>Gesneriaceae</taxon>
        <taxon>Didymocarpoideae</taxon>
        <taxon>Trichosporeae</taxon>
        <taxon>Loxocarpinae</taxon>
        <taxon>Dorcoceras</taxon>
    </lineage>
</organism>
<dbReference type="EMBL" id="KQ986454">
    <property type="protein sequence ID" value="KZV58628.1"/>
    <property type="molecule type" value="Genomic_DNA"/>
</dbReference>
<accession>A0A2Z7DFF3</accession>
<keyword evidence="3" id="KW-1185">Reference proteome</keyword>
<dbReference type="AlphaFoldDB" id="A0A2Z7DFF3"/>